<comment type="caution">
    <text evidence="2">The sequence shown here is derived from an EMBL/GenBank/DDBJ whole genome shotgun (WGS) entry which is preliminary data.</text>
</comment>
<dbReference type="SUPFAM" id="SSF46785">
    <property type="entry name" value="Winged helix' DNA-binding domain"/>
    <property type="match status" value="1"/>
</dbReference>
<dbReference type="InterPro" id="IPR039422">
    <property type="entry name" value="MarR/SlyA-like"/>
</dbReference>
<sequence length="161" mass="18212">MSETATATAPRLLDRRELAAWRGMVRTQVLLAREFEAELVRDHGLQLTAYEVLMHLVDAQDGRLRLSDLATLAVLSRSGLTRLIDRLEREGLVVRERCPSDARGYFAVITAKGREQVTAARKDYLDNVRARFLDLVSDEEQEQLGAIWTRILQALEPGLKP</sequence>
<gene>
    <name evidence="2" type="ORF">PAI11_23300</name>
</gene>
<dbReference type="EMBL" id="AGUD01000200">
    <property type="protein sequence ID" value="EHN10849.1"/>
    <property type="molecule type" value="Genomic_DNA"/>
</dbReference>
<dbReference type="Gene3D" id="1.10.10.10">
    <property type="entry name" value="Winged helix-like DNA-binding domain superfamily/Winged helix DNA-binding domain"/>
    <property type="match status" value="1"/>
</dbReference>
<dbReference type="Proteomes" id="UP000005143">
    <property type="component" value="Unassembled WGS sequence"/>
</dbReference>
<dbReference type="GO" id="GO:0006950">
    <property type="term" value="P:response to stress"/>
    <property type="evidence" value="ECO:0007669"/>
    <property type="project" value="TreeGrafter"/>
</dbReference>
<name>H0E680_9ACTN</name>
<organism evidence="2 3">
    <name type="scientific">Patulibacter medicamentivorans</name>
    <dbReference type="NCBI Taxonomy" id="1097667"/>
    <lineage>
        <taxon>Bacteria</taxon>
        <taxon>Bacillati</taxon>
        <taxon>Actinomycetota</taxon>
        <taxon>Thermoleophilia</taxon>
        <taxon>Solirubrobacterales</taxon>
        <taxon>Patulibacteraceae</taxon>
        <taxon>Patulibacter</taxon>
    </lineage>
</organism>
<evidence type="ECO:0000313" key="3">
    <source>
        <dbReference type="Proteomes" id="UP000005143"/>
    </source>
</evidence>
<feature type="domain" description="HTH marR-type" evidence="1">
    <location>
        <begin position="1"/>
        <end position="153"/>
    </location>
</feature>
<dbReference type="AlphaFoldDB" id="H0E680"/>
<evidence type="ECO:0000259" key="1">
    <source>
        <dbReference type="PROSITE" id="PS50995"/>
    </source>
</evidence>
<keyword evidence="3" id="KW-1185">Reference proteome</keyword>
<dbReference type="OrthoDB" id="8635520at2"/>
<accession>H0E680</accession>
<dbReference type="Pfam" id="PF12802">
    <property type="entry name" value="MarR_2"/>
    <property type="match status" value="1"/>
</dbReference>
<dbReference type="PATRIC" id="fig|1097667.3.peg.2311"/>
<dbReference type="InterPro" id="IPR036390">
    <property type="entry name" value="WH_DNA-bd_sf"/>
</dbReference>
<reference evidence="2 3" key="1">
    <citation type="journal article" date="2013" name="Biodegradation">
        <title>Quantitative proteomic analysis of ibuprofen-degrading Patulibacter sp. strain I11.</title>
        <authorList>
            <person name="Almeida B."/>
            <person name="Kjeldal H."/>
            <person name="Lolas I."/>
            <person name="Knudsen A.D."/>
            <person name="Carvalho G."/>
            <person name="Nielsen K.L."/>
            <person name="Barreto Crespo M.T."/>
            <person name="Stensballe A."/>
            <person name="Nielsen J.L."/>
        </authorList>
    </citation>
    <scope>NUCLEOTIDE SEQUENCE [LARGE SCALE GENOMIC DNA]</scope>
    <source>
        <strain evidence="2 3">I11</strain>
    </source>
</reference>
<dbReference type="PANTHER" id="PTHR33164">
    <property type="entry name" value="TRANSCRIPTIONAL REGULATOR, MARR FAMILY"/>
    <property type="match status" value="1"/>
</dbReference>
<dbReference type="InterPro" id="IPR036388">
    <property type="entry name" value="WH-like_DNA-bd_sf"/>
</dbReference>
<dbReference type="GO" id="GO:0003700">
    <property type="term" value="F:DNA-binding transcription factor activity"/>
    <property type="evidence" value="ECO:0007669"/>
    <property type="project" value="InterPro"/>
</dbReference>
<proteinExistence type="predicted"/>
<dbReference type="InterPro" id="IPR000835">
    <property type="entry name" value="HTH_MarR-typ"/>
</dbReference>
<dbReference type="PROSITE" id="PS50995">
    <property type="entry name" value="HTH_MARR_2"/>
    <property type="match status" value="1"/>
</dbReference>
<protein>
    <submittedName>
        <fullName evidence="2">Transcriptional regulator MarR family</fullName>
    </submittedName>
</protein>
<evidence type="ECO:0000313" key="2">
    <source>
        <dbReference type="EMBL" id="EHN10849.1"/>
    </source>
</evidence>
<dbReference type="PANTHER" id="PTHR33164:SF99">
    <property type="entry name" value="MARR FAMILY REGULATORY PROTEIN"/>
    <property type="match status" value="1"/>
</dbReference>
<dbReference type="SMART" id="SM00347">
    <property type="entry name" value="HTH_MARR"/>
    <property type="match status" value="1"/>
</dbReference>
<dbReference type="RefSeq" id="WP_007575136.1">
    <property type="nucleotide sequence ID" value="NZ_AGUD01000200.1"/>
</dbReference>
<dbReference type="PRINTS" id="PR00598">
    <property type="entry name" value="HTHMARR"/>
</dbReference>